<dbReference type="PANTHER" id="PTHR30069:SF29">
    <property type="entry name" value="HEMOGLOBIN AND HEMOGLOBIN-HAPTOGLOBIN-BINDING PROTEIN 1-RELATED"/>
    <property type="match status" value="1"/>
</dbReference>
<evidence type="ECO:0000256" key="6">
    <source>
        <dbReference type="ARBA" id="ARBA00023136"/>
    </source>
</evidence>
<organism evidence="11 12">
    <name type="scientific">Mucilaginibacter polytrichastri</name>
    <dbReference type="NCBI Taxonomy" id="1302689"/>
    <lineage>
        <taxon>Bacteria</taxon>
        <taxon>Pseudomonadati</taxon>
        <taxon>Bacteroidota</taxon>
        <taxon>Sphingobacteriia</taxon>
        <taxon>Sphingobacteriales</taxon>
        <taxon>Sphingobacteriaceae</taxon>
        <taxon>Mucilaginibacter</taxon>
    </lineage>
</organism>
<dbReference type="InterPro" id="IPR039426">
    <property type="entry name" value="TonB-dep_rcpt-like"/>
</dbReference>
<comment type="subcellular location">
    <subcellularLocation>
        <location evidence="1">Cell outer membrane</location>
        <topology evidence="1">Multi-pass membrane protein</topology>
    </subcellularLocation>
</comment>
<evidence type="ECO:0000256" key="1">
    <source>
        <dbReference type="ARBA" id="ARBA00004571"/>
    </source>
</evidence>
<keyword evidence="7" id="KW-0998">Cell outer membrane</keyword>
<feature type="compositionally biased region" description="Gly residues" evidence="8">
    <location>
        <begin position="909"/>
        <end position="931"/>
    </location>
</feature>
<feature type="compositionally biased region" description="Low complexity" evidence="8">
    <location>
        <begin position="294"/>
        <end position="306"/>
    </location>
</feature>
<keyword evidence="3" id="KW-1134">Transmembrane beta strand</keyword>
<dbReference type="GO" id="GO:0009279">
    <property type="term" value="C:cell outer membrane"/>
    <property type="evidence" value="ECO:0007669"/>
    <property type="project" value="UniProtKB-SubCell"/>
</dbReference>
<feature type="domain" description="Outer membrane protein beta-barrel" evidence="10">
    <location>
        <begin position="440"/>
        <end position="898"/>
    </location>
</feature>
<evidence type="ECO:0000256" key="3">
    <source>
        <dbReference type="ARBA" id="ARBA00022452"/>
    </source>
</evidence>
<gene>
    <name evidence="11" type="ORF">RG47T_2250</name>
</gene>
<feature type="region of interest" description="Disordered" evidence="8">
    <location>
        <begin position="906"/>
        <end position="931"/>
    </location>
</feature>
<proteinExistence type="predicted"/>
<keyword evidence="6" id="KW-0472">Membrane</keyword>
<evidence type="ECO:0000256" key="5">
    <source>
        <dbReference type="ARBA" id="ARBA00022729"/>
    </source>
</evidence>
<reference evidence="11 12" key="1">
    <citation type="submission" date="2016-11" db="EMBL/GenBank/DDBJ databases">
        <title>Whole Genome Sequencing of Mucilaginibacter polytrichastri RG4-7(T) isolated from the moss sample.</title>
        <authorList>
            <person name="Li Y."/>
        </authorList>
    </citation>
    <scope>NUCLEOTIDE SEQUENCE [LARGE SCALE GENOMIC DNA]</scope>
    <source>
        <strain evidence="11 12">RG4-7</strain>
    </source>
</reference>
<dbReference type="Pfam" id="PF14905">
    <property type="entry name" value="OMP_b-brl_3"/>
    <property type="match status" value="1"/>
</dbReference>
<evidence type="ECO:0000256" key="8">
    <source>
        <dbReference type="SAM" id="MobiDB-lite"/>
    </source>
</evidence>
<evidence type="ECO:0000313" key="11">
    <source>
        <dbReference type="EMBL" id="OKS86793.1"/>
    </source>
</evidence>
<dbReference type="PANTHER" id="PTHR30069">
    <property type="entry name" value="TONB-DEPENDENT OUTER MEMBRANE RECEPTOR"/>
    <property type="match status" value="1"/>
</dbReference>
<dbReference type="Proteomes" id="UP000186720">
    <property type="component" value="Unassembled WGS sequence"/>
</dbReference>
<dbReference type="GO" id="GO:0044718">
    <property type="term" value="P:siderophore transmembrane transport"/>
    <property type="evidence" value="ECO:0007669"/>
    <property type="project" value="TreeGrafter"/>
</dbReference>
<feature type="region of interest" description="Disordered" evidence="8">
    <location>
        <begin position="281"/>
        <end position="306"/>
    </location>
</feature>
<evidence type="ECO:0000256" key="4">
    <source>
        <dbReference type="ARBA" id="ARBA00022692"/>
    </source>
</evidence>
<dbReference type="SUPFAM" id="SSF49464">
    <property type="entry name" value="Carboxypeptidase regulatory domain-like"/>
    <property type="match status" value="1"/>
</dbReference>
<feature type="signal peptide" evidence="9">
    <location>
        <begin position="1"/>
        <end position="20"/>
    </location>
</feature>
<keyword evidence="2" id="KW-0813">Transport</keyword>
<dbReference type="RefSeq" id="WP_074489488.1">
    <property type="nucleotide sequence ID" value="NZ_FPAM01000019.1"/>
</dbReference>
<dbReference type="InterPro" id="IPR041700">
    <property type="entry name" value="OMP_b-brl_3"/>
</dbReference>
<name>A0A1Q5ZYF5_9SPHI</name>
<accession>A0A1Q5ZYF5</accession>
<dbReference type="GO" id="GO:0015344">
    <property type="term" value="F:siderophore uptake transmembrane transporter activity"/>
    <property type="evidence" value="ECO:0007669"/>
    <property type="project" value="TreeGrafter"/>
</dbReference>
<dbReference type="InterPro" id="IPR008969">
    <property type="entry name" value="CarboxyPept-like_regulatory"/>
</dbReference>
<sequence>MIKALPFLVFFILLISMAYAQQPGRIVTGTVADSTGSLPGITVKLISDKDSVVVATSTKGAFLFSAVISKNFKITVYGMGYQTFVRRYVMDNGTKPILLDPIKLVLESKMLKTVNITAINPITIKEDTVEYKASAYKVREGSQVEDLLKKLPGVSVDKDGNVTAHGKQVTKVRVNGKDYFTGDVQTATQNLPADIVENIQVIDDYGDQANLTGIKTGDPDKILNITIQKGKRNGKFGQATVGAGNDDRYVAKLSANEFHEDTQLSLLGTVNNNNTNAFNFGSSGSGGGGGGRGASQSSASSSGSSTANGITINKSLGFNYRDNWGKKITTYGSYSFADKDKTTETTSQQQNLFQSGVLLNNDNTTDKNSTINHRFDFNMEYKIDTSNYLKVNPSFSYNSSNDVNSDIFSNSRLGTVTNGTDYSVTNGNSPTGGANVLYNHKFRKKGRNFSISGSVNISKSTSNLDDQYNTQTDSVVVPLHQQINTINTSQKLNAHASYIEPIGKTTYLEANYTYSYTNTDNNRLNYRIDPVTHVTNYIDSLSTVYNYQFITNSFGLNLRGVKPKYNYTIGLVARPTSLDGESHNFETSTHTFNLVPTAHFVYNFSKNHTFNLNYSGSNNMPSFTQLQLQPDYSNPQNIVYGNPNLKPEFSNNITLRYNQFDIKSGNSLFTNLSFNETQNKIVTNTQPVANNVLNPGNKKDSTAQETRYLNTNGFYSMAGNYSFSKPFADRKYTVSINGGATYNNNVSFIESERNLSKNFVWNQGAKIRIDLDSIMDTEVSANYSANTTKYSIPSLVNGDARTWTLGLDGRNFFWYDLILGYNLTQTINHGFSSTVKSNPTLLSTYVEYQFLKKHIASLRLQAFDLFNENTGITRTVSSNQIIDTRTNRLGRYFLLSFTMRLQQFAGSRKPGGGFRNGGGGRGGGSRRGSFD</sequence>
<protein>
    <recommendedName>
        <fullName evidence="10">Outer membrane protein beta-barrel domain-containing protein</fullName>
    </recommendedName>
</protein>
<dbReference type="STRING" id="1302689.RG47T_2250"/>
<evidence type="ECO:0000259" key="10">
    <source>
        <dbReference type="Pfam" id="PF14905"/>
    </source>
</evidence>
<feature type="chain" id="PRO_5010170301" description="Outer membrane protein beta-barrel domain-containing protein" evidence="9">
    <location>
        <begin position="21"/>
        <end position="931"/>
    </location>
</feature>
<dbReference type="OrthoDB" id="1086219at2"/>
<evidence type="ECO:0000256" key="7">
    <source>
        <dbReference type="ARBA" id="ARBA00023237"/>
    </source>
</evidence>
<evidence type="ECO:0000313" key="12">
    <source>
        <dbReference type="Proteomes" id="UP000186720"/>
    </source>
</evidence>
<dbReference type="SUPFAM" id="SSF56935">
    <property type="entry name" value="Porins"/>
    <property type="match status" value="1"/>
</dbReference>
<dbReference type="EMBL" id="MPPL01000001">
    <property type="protein sequence ID" value="OKS86793.1"/>
    <property type="molecule type" value="Genomic_DNA"/>
</dbReference>
<dbReference type="Gene3D" id="2.40.170.20">
    <property type="entry name" value="TonB-dependent receptor, beta-barrel domain"/>
    <property type="match status" value="1"/>
</dbReference>
<dbReference type="InterPro" id="IPR036942">
    <property type="entry name" value="Beta-barrel_TonB_sf"/>
</dbReference>
<comment type="caution">
    <text evidence="11">The sequence shown here is derived from an EMBL/GenBank/DDBJ whole genome shotgun (WGS) entry which is preliminary data.</text>
</comment>
<dbReference type="AlphaFoldDB" id="A0A1Q5ZYF5"/>
<keyword evidence="12" id="KW-1185">Reference proteome</keyword>
<feature type="compositionally biased region" description="Gly residues" evidence="8">
    <location>
        <begin position="283"/>
        <end position="293"/>
    </location>
</feature>
<keyword evidence="4" id="KW-0812">Transmembrane</keyword>
<evidence type="ECO:0000256" key="9">
    <source>
        <dbReference type="SAM" id="SignalP"/>
    </source>
</evidence>
<keyword evidence="5 9" id="KW-0732">Signal</keyword>
<evidence type="ECO:0000256" key="2">
    <source>
        <dbReference type="ARBA" id="ARBA00022448"/>
    </source>
</evidence>